<dbReference type="EMBL" id="FLRH01000003">
    <property type="protein sequence ID" value="SBT65850.1"/>
    <property type="molecule type" value="Genomic_DNA"/>
</dbReference>
<sequence>MGALIVSVQTTMDGVMDQLEGWFEEQGDVEHHGIEELRAADAVLLGRKTYQELAELWPKGSGPYADLINPMPKYVASRTLNEPLAWNAKLLGRDTVEEVAAVKAQHPGSLISYGCGELASVLARHGLVDEVRFWLHPVVWGDGERPFRPGRLPIRLRLVTAAPYPTGVVRLSYQPLV</sequence>
<dbReference type="RefSeq" id="WP_091573729.1">
    <property type="nucleotide sequence ID" value="NZ_FLRH01000003.1"/>
</dbReference>
<proteinExistence type="predicted"/>
<gene>
    <name evidence="2" type="ORF">GA0070622_2864</name>
</gene>
<evidence type="ECO:0000259" key="1">
    <source>
        <dbReference type="Pfam" id="PF01872"/>
    </source>
</evidence>
<dbReference type="Pfam" id="PF01872">
    <property type="entry name" value="RibD_C"/>
    <property type="match status" value="1"/>
</dbReference>
<evidence type="ECO:0000313" key="2">
    <source>
        <dbReference type="EMBL" id="SBT65850.1"/>
    </source>
</evidence>
<dbReference type="STRING" id="946078.GA0070622_2864"/>
<reference evidence="3" key="1">
    <citation type="submission" date="2016-06" db="EMBL/GenBank/DDBJ databases">
        <authorList>
            <person name="Varghese N."/>
            <person name="Submissions Spin"/>
        </authorList>
    </citation>
    <scope>NUCLEOTIDE SEQUENCE [LARGE SCALE GENOMIC DNA]</scope>
    <source>
        <strain evidence="3">DSM 45794</strain>
    </source>
</reference>
<dbReference type="OrthoDB" id="3471694at2"/>
<keyword evidence="3" id="KW-1185">Reference proteome</keyword>
<organism evidence="2 3">
    <name type="scientific">Micromonospora sediminicola</name>
    <dbReference type="NCBI Taxonomy" id="946078"/>
    <lineage>
        <taxon>Bacteria</taxon>
        <taxon>Bacillati</taxon>
        <taxon>Actinomycetota</taxon>
        <taxon>Actinomycetes</taxon>
        <taxon>Micromonosporales</taxon>
        <taxon>Micromonosporaceae</taxon>
        <taxon>Micromonospora</taxon>
    </lineage>
</organism>
<dbReference type="InterPro" id="IPR002734">
    <property type="entry name" value="RibDG_C"/>
</dbReference>
<feature type="domain" description="Bacterial bifunctional deaminase-reductase C-terminal" evidence="1">
    <location>
        <begin position="4"/>
        <end position="169"/>
    </location>
</feature>
<evidence type="ECO:0000313" key="3">
    <source>
        <dbReference type="Proteomes" id="UP000199558"/>
    </source>
</evidence>
<dbReference type="AlphaFoldDB" id="A0A1A9B8J8"/>
<protein>
    <submittedName>
        <fullName evidence="2">Dihydrofolate reductase</fullName>
    </submittedName>
</protein>
<dbReference type="PANTHER" id="PTHR38011">
    <property type="entry name" value="DIHYDROFOLATE REDUCTASE FAMILY PROTEIN (AFU_ORTHOLOGUE AFUA_8G06820)"/>
    <property type="match status" value="1"/>
</dbReference>
<dbReference type="GO" id="GO:0009231">
    <property type="term" value="P:riboflavin biosynthetic process"/>
    <property type="evidence" value="ECO:0007669"/>
    <property type="project" value="InterPro"/>
</dbReference>
<accession>A0A1A9B8J8</accession>
<name>A0A1A9B8J8_9ACTN</name>
<dbReference type="PANTHER" id="PTHR38011:SF2">
    <property type="entry name" value="BIFUNCTIONAL DEAMINASE-REDUCTASE DOMAIN PROTEIN"/>
    <property type="match status" value="1"/>
</dbReference>
<dbReference type="Proteomes" id="UP000199558">
    <property type="component" value="Unassembled WGS sequence"/>
</dbReference>
<dbReference type="SUPFAM" id="SSF53597">
    <property type="entry name" value="Dihydrofolate reductase-like"/>
    <property type="match status" value="1"/>
</dbReference>
<dbReference type="InterPro" id="IPR050765">
    <property type="entry name" value="Riboflavin_Biosynth_HTPR"/>
</dbReference>
<dbReference type="Gene3D" id="3.40.430.10">
    <property type="entry name" value="Dihydrofolate Reductase, subunit A"/>
    <property type="match status" value="1"/>
</dbReference>
<dbReference type="GO" id="GO:0008703">
    <property type="term" value="F:5-amino-6-(5-phosphoribosylamino)uracil reductase activity"/>
    <property type="evidence" value="ECO:0007669"/>
    <property type="project" value="InterPro"/>
</dbReference>
<dbReference type="InterPro" id="IPR024072">
    <property type="entry name" value="DHFR-like_dom_sf"/>
</dbReference>